<dbReference type="AlphaFoldDB" id="A0A0C9WF76"/>
<proteinExistence type="predicted"/>
<feature type="region of interest" description="Disordered" evidence="1">
    <location>
        <begin position="95"/>
        <end position="114"/>
    </location>
</feature>
<dbReference type="HOGENOM" id="CLU_1695707_0_0_1"/>
<dbReference type="EMBL" id="KN839848">
    <property type="protein sequence ID" value="KIJ63982.1"/>
    <property type="molecule type" value="Genomic_DNA"/>
</dbReference>
<dbReference type="Proteomes" id="UP000053820">
    <property type="component" value="Unassembled WGS sequence"/>
</dbReference>
<evidence type="ECO:0000256" key="1">
    <source>
        <dbReference type="SAM" id="MobiDB-lite"/>
    </source>
</evidence>
<evidence type="ECO:0000313" key="2">
    <source>
        <dbReference type="EMBL" id="KIJ63982.1"/>
    </source>
</evidence>
<keyword evidence="3" id="KW-1185">Reference proteome</keyword>
<accession>A0A0C9WF76</accession>
<reference evidence="2 3" key="1">
    <citation type="submission" date="2014-04" db="EMBL/GenBank/DDBJ databases">
        <title>Evolutionary Origins and Diversification of the Mycorrhizal Mutualists.</title>
        <authorList>
            <consortium name="DOE Joint Genome Institute"/>
            <consortium name="Mycorrhizal Genomics Consortium"/>
            <person name="Kohler A."/>
            <person name="Kuo A."/>
            <person name="Nagy L.G."/>
            <person name="Floudas D."/>
            <person name="Copeland A."/>
            <person name="Barry K.W."/>
            <person name="Cichocki N."/>
            <person name="Veneault-Fourrey C."/>
            <person name="LaButti K."/>
            <person name="Lindquist E.A."/>
            <person name="Lipzen A."/>
            <person name="Lundell T."/>
            <person name="Morin E."/>
            <person name="Murat C."/>
            <person name="Riley R."/>
            <person name="Ohm R."/>
            <person name="Sun H."/>
            <person name="Tunlid A."/>
            <person name="Henrissat B."/>
            <person name="Grigoriev I.V."/>
            <person name="Hibbett D.S."/>
            <person name="Martin F."/>
        </authorList>
    </citation>
    <scope>NUCLEOTIDE SEQUENCE [LARGE SCALE GENOMIC DNA]</scope>
    <source>
        <strain evidence="2 3">MD-312</strain>
    </source>
</reference>
<protein>
    <submittedName>
        <fullName evidence="2">Unplaced genomic scaffold scaffold_14, whole genome shotgun sequence</fullName>
    </submittedName>
</protein>
<evidence type="ECO:0000313" key="3">
    <source>
        <dbReference type="Proteomes" id="UP000053820"/>
    </source>
</evidence>
<organism evidence="2 3">
    <name type="scientific">Hydnomerulius pinastri MD-312</name>
    <dbReference type="NCBI Taxonomy" id="994086"/>
    <lineage>
        <taxon>Eukaryota</taxon>
        <taxon>Fungi</taxon>
        <taxon>Dikarya</taxon>
        <taxon>Basidiomycota</taxon>
        <taxon>Agaricomycotina</taxon>
        <taxon>Agaricomycetes</taxon>
        <taxon>Agaricomycetidae</taxon>
        <taxon>Boletales</taxon>
        <taxon>Boletales incertae sedis</taxon>
        <taxon>Leucogyrophana</taxon>
    </lineage>
</organism>
<gene>
    <name evidence="2" type="ORF">HYDPIDRAFT_112479</name>
</gene>
<sequence>MLLPSTTSNAAPIAAATKSIGATSILNVTPPSTESTSHVGVPTVNTPVPELTSTPVVMLSGDSAVKTPLLVSCQRHGVRTYTVHPTPQIQPLYYSSRQHAPPTSPSPDQGAHRAQCSLACTQTHTEMTPYLAPRLDPAPNTLDVRFRRHECPCRR</sequence>
<name>A0A0C9WF76_9AGAM</name>